<keyword evidence="5 7" id="KW-0472">Membrane</keyword>
<feature type="transmembrane region" description="Helical" evidence="7">
    <location>
        <begin position="290"/>
        <end position="308"/>
    </location>
</feature>
<feature type="signal peptide" evidence="8">
    <location>
        <begin position="1"/>
        <end position="22"/>
    </location>
</feature>
<evidence type="ECO:0000256" key="8">
    <source>
        <dbReference type="SAM" id="SignalP"/>
    </source>
</evidence>
<feature type="chain" id="PRO_5032672633" description="Polycystin cation channel PKD1/PKD2 domain-containing protein" evidence="8">
    <location>
        <begin position="23"/>
        <end position="1397"/>
    </location>
</feature>
<evidence type="ECO:0000256" key="3">
    <source>
        <dbReference type="ARBA" id="ARBA00022692"/>
    </source>
</evidence>
<dbReference type="PANTHER" id="PTHR31632">
    <property type="entry name" value="IRON TRANSPORTER FTH1"/>
    <property type="match status" value="1"/>
</dbReference>
<evidence type="ECO:0000259" key="9">
    <source>
        <dbReference type="Pfam" id="PF08016"/>
    </source>
</evidence>
<comment type="caution">
    <text evidence="10">The sequence shown here is derived from an EMBL/GenBank/DDBJ whole genome shotgun (WGS) entry which is preliminary data.</text>
</comment>
<evidence type="ECO:0000256" key="4">
    <source>
        <dbReference type="ARBA" id="ARBA00022989"/>
    </source>
</evidence>
<feature type="transmembrane region" description="Helical" evidence="7">
    <location>
        <begin position="228"/>
        <end position="251"/>
    </location>
</feature>
<feature type="region of interest" description="Disordered" evidence="6">
    <location>
        <begin position="1378"/>
        <end position="1397"/>
    </location>
</feature>
<evidence type="ECO:0000256" key="5">
    <source>
        <dbReference type="ARBA" id="ARBA00023136"/>
    </source>
</evidence>
<feature type="transmembrane region" description="Helical" evidence="7">
    <location>
        <begin position="567"/>
        <end position="586"/>
    </location>
</feature>
<dbReference type="Pfam" id="PF03239">
    <property type="entry name" value="FTR1"/>
    <property type="match status" value="1"/>
</dbReference>
<feature type="transmembrane region" description="Helical" evidence="7">
    <location>
        <begin position="1002"/>
        <end position="1023"/>
    </location>
</feature>
<evidence type="ECO:0000313" key="11">
    <source>
        <dbReference type="Proteomes" id="UP000626109"/>
    </source>
</evidence>
<dbReference type="PANTHER" id="PTHR31632:SF2">
    <property type="entry name" value="PLASMA MEMBRANE IRON PERMEASE"/>
    <property type="match status" value="1"/>
</dbReference>
<feature type="transmembrane region" description="Helical" evidence="7">
    <location>
        <begin position="131"/>
        <end position="160"/>
    </location>
</feature>
<keyword evidence="4 7" id="KW-1133">Transmembrane helix</keyword>
<protein>
    <recommendedName>
        <fullName evidence="9">Polycystin cation channel PKD1/PKD2 domain-containing protein</fullName>
    </recommendedName>
</protein>
<evidence type="ECO:0000256" key="6">
    <source>
        <dbReference type="SAM" id="MobiDB-lite"/>
    </source>
</evidence>
<dbReference type="GO" id="GO:0015093">
    <property type="term" value="F:ferrous iron transmembrane transporter activity"/>
    <property type="evidence" value="ECO:0007669"/>
    <property type="project" value="TreeGrafter"/>
</dbReference>
<dbReference type="InterPro" id="IPR004923">
    <property type="entry name" value="FTR1/Fip1/EfeU"/>
</dbReference>
<reference evidence="10" key="1">
    <citation type="submission" date="2021-02" db="EMBL/GenBank/DDBJ databases">
        <authorList>
            <person name="Dougan E. K."/>
            <person name="Rhodes N."/>
            <person name="Thang M."/>
            <person name="Chan C."/>
        </authorList>
    </citation>
    <scope>NUCLEOTIDE SEQUENCE</scope>
</reference>
<proteinExistence type="inferred from homology"/>
<organism evidence="10 11">
    <name type="scientific">Polarella glacialis</name>
    <name type="common">Dinoflagellate</name>
    <dbReference type="NCBI Taxonomy" id="89957"/>
    <lineage>
        <taxon>Eukaryota</taxon>
        <taxon>Sar</taxon>
        <taxon>Alveolata</taxon>
        <taxon>Dinophyceae</taxon>
        <taxon>Suessiales</taxon>
        <taxon>Suessiaceae</taxon>
        <taxon>Polarella</taxon>
    </lineage>
</organism>
<feature type="transmembrane region" description="Helical" evidence="7">
    <location>
        <begin position="369"/>
        <end position="387"/>
    </location>
</feature>
<keyword evidence="3 7" id="KW-0812">Transmembrane</keyword>
<feature type="transmembrane region" description="Helical" evidence="7">
    <location>
        <begin position="166"/>
        <end position="188"/>
    </location>
</feature>
<feature type="transmembrane region" description="Helical" evidence="7">
    <location>
        <begin position="924"/>
        <end position="951"/>
    </location>
</feature>
<feature type="transmembrane region" description="Helical" evidence="7">
    <location>
        <begin position="814"/>
        <end position="838"/>
    </location>
</feature>
<feature type="region of interest" description="Disordered" evidence="6">
    <location>
        <begin position="1167"/>
        <end position="1215"/>
    </location>
</feature>
<feature type="transmembrane region" description="Helical" evidence="7">
    <location>
        <begin position="894"/>
        <end position="912"/>
    </location>
</feature>
<dbReference type="EMBL" id="CAJNNW010010233">
    <property type="protein sequence ID" value="CAE8651894.1"/>
    <property type="molecule type" value="Genomic_DNA"/>
</dbReference>
<keyword evidence="8" id="KW-0732">Signal</keyword>
<gene>
    <name evidence="10" type="ORF">PGLA2088_LOCUS9313</name>
</gene>
<dbReference type="GO" id="GO:0033573">
    <property type="term" value="C:high-affinity iron permease complex"/>
    <property type="evidence" value="ECO:0007669"/>
    <property type="project" value="InterPro"/>
</dbReference>
<evidence type="ECO:0000256" key="2">
    <source>
        <dbReference type="ARBA" id="ARBA00008333"/>
    </source>
</evidence>
<comment type="similarity">
    <text evidence="2">Belongs to the oxidase-dependent Fe transporter (OFeT) (TC 9.A.10.1) family.</text>
</comment>
<dbReference type="Pfam" id="PF08016">
    <property type="entry name" value="PKD_channel"/>
    <property type="match status" value="1"/>
</dbReference>
<dbReference type="Proteomes" id="UP000626109">
    <property type="component" value="Unassembled WGS sequence"/>
</dbReference>
<sequence length="1397" mass="157020">MGFRVAVVASFLVFTAAAAVEASNSTGVTCAWGCYDGEDEVCHHGLNQQQCAEIYGHVNWAQKCNCGVGVYAGDPKGESANIYFSVPAFIVLFRESLEVVIVLAIIVQFLGKSRDDGLIDEAQFVKWRREVYVGACLGFLVCLCVGIGFLVLASMAFALFEGDSEKIFQFVMMVLTCAVLSFLAINFYKMIHTKQGHERKFRKRVQETIDAGKEALMNGESSLGRKHAFFFFAFSTGLREGMESIVFLVGVVSDLKDLSSLPLPIISALVLSRLVGCCFFQGTKKMRVDWFMRGSSLLLLFVAAGFFSSSMHQLQELDVFGAWSPRRSRSWQNQQIWDATQCCNDKTNRFFVLMRALFGWQDQVTPVEVFAYMAYWVIALTSGFFLVRKAKKELAGKLEEWRRQDELEAQEKVELKDAEDPDLVTVKDAEDLDVVNDAEVPSTADQSTEVTEAANPQVPTRRICNIPILTSGFWRPEFLATRVSQQSGRTGALRSAVLVTELQIMRDKDCDSKITLDELFKALTTGTVAFNLVKEHLGKKQVEVKHGECTRADLLEWMTVEHETASALWSLPGIILLFAFFVLFSTTHVNVSSNFQMATAQKGNVRSTSGIFNGDSFMTWVETKWPDLYFRQDLLRDPNPGRVASFQQMMGGVRMQKTFHEAGPCATSTELSEFYNPSGLCLGAPQALNVIYPYHLNKSIIISSIQNLSKTVFFDQNTSSVELQTILLNAHLNVFTWERLVFLRENSGTFRTKFIWESWTAEPYREPSSYVPDALFVILILRMLFSELKELIPAISSGLDGIVDYLQFWNIVDWFTIFGGMFCVAFWFYFVILATVTLPAAIKALPQRALDADIYDSGSYLSYDRINEIVPIEDLESAINNMMDVARATANTHVLIRACFFAYLFVLMLKFFKGFRANPRLDVVIQTLSACSVNVAHFFIVFFAIFSCYAFSGHVLFGHSVPGYNTLLGALFTCWRGGISASDIQDFEIPLQVLGYTWTLTYQMLISMIILNMLLSIVFDAYYRVKAKLVNPQTIWAQTRHAFRTLAETRTHMPLYPLITQFEDDDYPAHPGQVVTGRSLKRAFEKDKMTRQNAEYLVRKTQEYVVKREGVVGLTLTDAIRIIGQVKNTTLKNLDVTEQCLEIFQKDANLDTSQQVERQLAMTRNMTRSRAKTAELATPSHSKVAVAPSGIPGQVDEDEERPGPKEGDRGGGGISKETAEQLMASMEQISNFIQASRADQARLAQSVEDQLKEEWQAEVKRTGWFMHQITELDMRLQRIERCIGQLGPCFTGINFSLLSEVPDQLEHEIMTTFGSRSELEAAGCAPSRIAQLDKKLKAISDQVLALSDKADDGSQAHAILWNLEMNLRKLNDGVPVVPSSVFRNDHGRPPQGRRPAN</sequence>
<feature type="transmembrane region" description="Helical" evidence="7">
    <location>
        <begin position="82"/>
        <end position="110"/>
    </location>
</feature>
<feature type="transmembrane region" description="Helical" evidence="7">
    <location>
        <begin position="263"/>
        <end position="283"/>
    </location>
</feature>
<evidence type="ECO:0000313" key="10">
    <source>
        <dbReference type="EMBL" id="CAE8651894.1"/>
    </source>
</evidence>
<dbReference type="InterPro" id="IPR013122">
    <property type="entry name" value="PKD1_2_channel"/>
</dbReference>
<evidence type="ECO:0000256" key="1">
    <source>
        <dbReference type="ARBA" id="ARBA00004141"/>
    </source>
</evidence>
<evidence type="ECO:0000256" key="7">
    <source>
        <dbReference type="SAM" id="Phobius"/>
    </source>
</evidence>
<name>A0A813ILZ5_POLGL</name>
<feature type="domain" description="Polycystin cation channel PKD1/PKD2" evidence="9">
    <location>
        <begin position="891"/>
        <end position="1024"/>
    </location>
</feature>
<comment type="subcellular location">
    <subcellularLocation>
        <location evidence="1">Membrane</location>
        <topology evidence="1">Multi-pass membrane protein</topology>
    </subcellularLocation>
</comment>
<accession>A0A813ILZ5</accession>